<gene>
    <name evidence="11" type="ORF">K437DRAFT_254165</name>
</gene>
<dbReference type="Proteomes" id="UP000027361">
    <property type="component" value="Unassembled WGS sequence"/>
</dbReference>
<proteinExistence type="inferred from homology"/>
<feature type="region of interest" description="Disordered" evidence="10">
    <location>
        <begin position="1"/>
        <end position="41"/>
    </location>
</feature>
<dbReference type="InterPro" id="IPR016651">
    <property type="entry name" value="LCMT1"/>
</dbReference>
<dbReference type="OMA" id="SRYWRIM"/>
<feature type="region of interest" description="Disordered" evidence="10">
    <location>
        <begin position="76"/>
        <end position="101"/>
    </location>
</feature>
<keyword evidence="5 11" id="KW-0489">Methyltransferase</keyword>
<dbReference type="InterPro" id="IPR029063">
    <property type="entry name" value="SAM-dependent_MTases_sf"/>
</dbReference>
<evidence type="ECO:0000256" key="10">
    <source>
        <dbReference type="SAM" id="MobiDB-lite"/>
    </source>
</evidence>
<evidence type="ECO:0000256" key="4">
    <source>
        <dbReference type="ARBA" id="ARBA00017497"/>
    </source>
</evidence>
<dbReference type="GO" id="GO:0032259">
    <property type="term" value="P:methylation"/>
    <property type="evidence" value="ECO:0007669"/>
    <property type="project" value="UniProtKB-KW"/>
</dbReference>
<reference evidence="11 12" key="1">
    <citation type="submission" date="2014-05" db="EMBL/GenBank/DDBJ databases">
        <title>Draft genome sequence of a rare smut relative, Tilletiaria anomala UBC 951.</title>
        <authorList>
            <consortium name="DOE Joint Genome Institute"/>
            <person name="Toome M."/>
            <person name="Kuo A."/>
            <person name="Henrissat B."/>
            <person name="Lipzen A."/>
            <person name="Tritt A."/>
            <person name="Yoshinaga Y."/>
            <person name="Zane M."/>
            <person name="Barry K."/>
            <person name="Grigoriev I.V."/>
            <person name="Spatafora J.W."/>
            <person name="Aimea M.C."/>
        </authorList>
    </citation>
    <scope>NUCLEOTIDE SEQUENCE [LARGE SCALE GENOMIC DNA]</scope>
    <source>
        <strain evidence="11 12">UBC 951</strain>
    </source>
</reference>
<comment type="catalytic activity">
    <reaction evidence="1">
        <text>[phosphatase 2A protein]-C-terminal L-leucine + S-adenosyl-L-methionine = [phosphatase 2A protein]-C-terminal L-leucine methyl ester + S-adenosyl-L-homocysteine</text>
        <dbReference type="Rhea" id="RHEA:48544"/>
        <dbReference type="Rhea" id="RHEA-COMP:12134"/>
        <dbReference type="Rhea" id="RHEA-COMP:12135"/>
        <dbReference type="ChEBI" id="CHEBI:57856"/>
        <dbReference type="ChEBI" id="CHEBI:59789"/>
        <dbReference type="ChEBI" id="CHEBI:90516"/>
        <dbReference type="ChEBI" id="CHEBI:90517"/>
        <dbReference type="EC" id="2.1.1.233"/>
    </reaction>
</comment>
<dbReference type="STRING" id="1037660.A0A066WFJ9"/>
<evidence type="ECO:0000313" key="11">
    <source>
        <dbReference type="EMBL" id="KDN52571.1"/>
    </source>
</evidence>
<evidence type="ECO:0000256" key="5">
    <source>
        <dbReference type="ARBA" id="ARBA00022603"/>
    </source>
</evidence>
<sequence length="497" mass="52470">MPAPLRDPLDFAGDDGGQDAQQHGAVPRPQGQGDRGASRGAATGLSLGLACSKGGAGRMQPGLLALNLGASRKASLSVSPSASGPSSIAGTPTPDDAVRSTDSDALLSRLSAIAAGYLPPNAFSAELLSAASSAQAGWKLVPGSHAAVPVASHVAARRPPLINVGTYLRCTCMDKRVRASLASSGSVKGKRKGKQVISLGAGSDDRFWRLAASTDPSGNSQHLERYVEVDFPQLTASKIRSISRSAALATPLTNGATPPLPLTQETGVQITMDGTELHAARSGYHLLPIDLRHLAHPPPHSSSSSSDTAPSEARAVLREAIDPSLPTVVLLECVLSYLEPSTSDALLGWLLRDLLRTCPHVAVLSYDICLGGDLQQRSASDGEQQAIVSEFGQVMLQNLRARRLDIPGAKATTLPHMHAERLRRTLSPLPERELEGNKRETPAEVSVQATSLRSIWEGLDAGERDRLSKVEGLDEVEELNLLLSHYCISEGRRILCT</sequence>
<dbReference type="HOGENOM" id="CLU_031312_2_0_1"/>
<dbReference type="GeneID" id="25263777"/>
<dbReference type="EC" id="2.1.1.233" evidence="3"/>
<evidence type="ECO:0000256" key="7">
    <source>
        <dbReference type="ARBA" id="ARBA00022691"/>
    </source>
</evidence>
<dbReference type="PANTHER" id="PTHR13600">
    <property type="entry name" value="LEUCINE CARBOXYL METHYLTRANSFERASE"/>
    <property type="match status" value="1"/>
</dbReference>
<evidence type="ECO:0000256" key="9">
    <source>
        <dbReference type="ARBA" id="ARBA00032526"/>
    </source>
</evidence>
<protein>
    <recommendedName>
        <fullName evidence="4">Leucine carboxyl methyltransferase 1</fullName>
        <ecNumber evidence="3">2.1.1.233</ecNumber>
    </recommendedName>
    <alternativeName>
        <fullName evidence="8">Protein phosphatase methyltransferase 1</fullName>
    </alternativeName>
    <alternativeName>
        <fullName evidence="9">[Phosphatase 2A protein]-leucine-carboxy methyltransferase 1</fullName>
    </alternativeName>
</protein>
<comment type="similarity">
    <text evidence="2">Belongs to the methyltransferase superfamily. LCMT family.</text>
</comment>
<dbReference type="Gene3D" id="3.40.50.150">
    <property type="entry name" value="Vaccinia Virus protein VP39"/>
    <property type="match status" value="1"/>
</dbReference>
<keyword evidence="7" id="KW-0949">S-adenosyl-L-methionine</keyword>
<name>A0A066WFJ9_TILAU</name>
<evidence type="ECO:0000256" key="6">
    <source>
        <dbReference type="ARBA" id="ARBA00022679"/>
    </source>
</evidence>
<dbReference type="Pfam" id="PF04072">
    <property type="entry name" value="LCM"/>
    <property type="match status" value="1"/>
</dbReference>
<evidence type="ECO:0000313" key="12">
    <source>
        <dbReference type="Proteomes" id="UP000027361"/>
    </source>
</evidence>
<dbReference type="EMBL" id="JMSN01000009">
    <property type="protein sequence ID" value="KDN52571.1"/>
    <property type="molecule type" value="Genomic_DNA"/>
</dbReference>
<keyword evidence="12" id="KW-1185">Reference proteome</keyword>
<accession>A0A066WFJ9</accession>
<dbReference type="FunCoup" id="A0A066WFJ9">
    <property type="interactions" value="298"/>
</dbReference>
<feature type="compositionally biased region" description="Low complexity" evidence="10">
    <location>
        <begin position="76"/>
        <end position="89"/>
    </location>
</feature>
<comment type="caution">
    <text evidence="11">The sequence shown here is derived from an EMBL/GenBank/DDBJ whole genome shotgun (WGS) entry which is preliminary data.</text>
</comment>
<dbReference type="PANTHER" id="PTHR13600:SF21">
    <property type="entry name" value="LEUCINE CARBOXYL METHYLTRANSFERASE 1"/>
    <property type="match status" value="1"/>
</dbReference>
<dbReference type="GO" id="GO:0018423">
    <property type="term" value="F:protein C-terminal leucine carboxyl O-methyltransferase activity"/>
    <property type="evidence" value="ECO:0007669"/>
    <property type="project" value="UniProtKB-EC"/>
</dbReference>
<evidence type="ECO:0000256" key="3">
    <source>
        <dbReference type="ARBA" id="ARBA00012834"/>
    </source>
</evidence>
<dbReference type="InterPro" id="IPR007213">
    <property type="entry name" value="Ppm1/Ppm2/Tcmp"/>
</dbReference>
<evidence type="ECO:0000256" key="8">
    <source>
        <dbReference type="ARBA" id="ARBA00029681"/>
    </source>
</evidence>
<dbReference type="RefSeq" id="XP_013245410.1">
    <property type="nucleotide sequence ID" value="XM_013389956.1"/>
</dbReference>
<dbReference type="OrthoDB" id="203237at2759"/>
<dbReference type="AlphaFoldDB" id="A0A066WFJ9"/>
<keyword evidence="6 11" id="KW-0808">Transferase</keyword>
<evidence type="ECO:0000256" key="2">
    <source>
        <dbReference type="ARBA" id="ARBA00010703"/>
    </source>
</evidence>
<dbReference type="SUPFAM" id="SSF53335">
    <property type="entry name" value="S-adenosyl-L-methionine-dependent methyltransferases"/>
    <property type="match status" value="1"/>
</dbReference>
<organism evidence="11 12">
    <name type="scientific">Tilletiaria anomala (strain ATCC 24038 / CBS 436.72 / UBC 951)</name>
    <dbReference type="NCBI Taxonomy" id="1037660"/>
    <lineage>
        <taxon>Eukaryota</taxon>
        <taxon>Fungi</taxon>
        <taxon>Dikarya</taxon>
        <taxon>Basidiomycota</taxon>
        <taxon>Ustilaginomycotina</taxon>
        <taxon>Exobasidiomycetes</taxon>
        <taxon>Georgefischeriales</taxon>
        <taxon>Tilletiariaceae</taxon>
        <taxon>Tilletiaria</taxon>
    </lineage>
</organism>
<dbReference type="InParanoid" id="A0A066WFJ9"/>
<evidence type="ECO:0000256" key="1">
    <source>
        <dbReference type="ARBA" id="ARBA00000724"/>
    </source>
</evidence>